<keyword evidence="1" id="KW-0732">Signal</keyword>
<feature type="chain" id="PRO_5037986702" description="Cytochrome c family protein" evidence="1">
    <location>
        <begin position="31"/>
        <end position="422"/>
    </location>
</feature>
<protein>
    <recommendedName>
        <fullName evidence="4">Cytochrome c family protein</fullName>
    </recommendedName>
</protein>
<keyword evidence="3" id="KW-1185">Reference proteome</keyword>
<evidence type="ECO:0000313" key="2">
    <source>
        <dbReference type="EMBL" id="MBE8717235.1"/>
    </source>
</evidence>
<dbReference type="RefSeq" id="WP_193908928.1">
    <property type="nucleotide sequence ID" value="NZ_PRDL01000001.1"/>
</dbReference>
<name>A0A928V1U8_9GAMM</name>
<proteinExistence type="predicted"/>
<organism evidence="2 3">
    <name type="scientific">Cellvibrio polysaccharolyticus</name>
    <dbReference type="NCBI Taxonomy" id="2082724"/>
    <lineage>
        <taxon>Bacteria</taxon>
        <taxon>Pseudomonadati</taxon>
        <taxon>Pseudomonadota</taxon>
        <taxon>Gammaproteobacteria</taxon>
        <taxon>Cellvibrionales</taxon>
        <taxon>Cellvibrionaceae</taxon>
        <taxon>Cellvibrio</taxon>
    </lineage>
</organism>
<gene>
    <name evidence="2" type="ORF">C4F51_08555</name>
</gene>
<reference evidence="2" key="1">
    <citation type="submission" date="2018-07" db="EMBL/GenBank/DDBJ databases">
        <title>Genome assembly of strain Ka43.</title>
        <authorList>
            <person name="Kukolya J."/>
            <person name="Nagy I."/>
            <person name="Horvath B."/>
            <person name="Toth A."/>
        </authorList>
    </citation>
    <scope>NUCLEOTIDE SEQUENCE</scope>
    <source>
        <strain evidence="2">KB43</strain>
    </source>
</reference>
<dbReference type="AlphaFoldDB" id="A0A928V1U8"/>
<dbReference type="EMBL" id="PRDL01000001">
    <property type="protein sequence ID" value="MBE8717235.1"/>
    <property type="molecule type" value="Genomic_DNA"/>
</dbReference>
<accession>A0A928V1U8</accession>
<sequence length="422" mass="46887">MYTCVRWPRPLTLRFIFLTLFILLTTACHSPDVAIEPAGKVHALQAVATATPCNLPAVPPAASSSLAAFSHYSWQQFTALNWPAQAGVRGQPDCSKKIGDAGVRVWETYKTTDQLFLPDAANPGPWSAGEITAFDLKYRAKANDALPVEESIRQAVGGWLIDQYRNPTYYSISVNQNSYDYVVSQGFYDQNRVANAAHIRFPDNALEVKAAWRILTPSDDSSRYHTMNAMVTRYDDQGNPSGKEQQKVGLVGFHIVRKADNFPQWIWATFEHVDNTPDKSGQFASYYNPHCSGNYCTPNQSPVANKQPFDEPNQLTRVTAIDSEVAAINQQWQQQFEGTPFAYYQLVSPQWPEDPLDPGNPQGTPTPGVVANTVMESYIQPTSSCMDCHSTARVPGNRVKSDYSFIFLFAQPVSSNPQQGAQ</sequence>
<evidence type="ECO:0000256" key="1">
    <source>
        <dbReference type="SAM" id="SignalP"/>
    </source>
</evidence>
<feature type="signal peptide" evidence="1">
    <location>
        <begin position="1"/>
        <end position="30"/>
    </location>
</feature>
<dbReference type="PROSITE" id="PS51257">
    <property type="entry name" value="PROKAR_LIPOPROTEIN"/>
    <property type="match status" value="1"/>
</dbReference>
<dbReference type="Proteomes" id="UP000652567">
    <property type="component" value="Unassembled WGS sequence"/>
</dbReference>
<evidence type="ECO:0000313" key="3">
    <source>
        <dbReference type="Proteomes" id="UP000652567"/>
    </source>
</evidence>
<comment type="caution">
    <text evidence="2">The sequence shown here is derived from an EMBL/GenBank/DDBJ whole genome shotgun (WGS) entry which is preliminary data.</text>
</comment>
<evidence type="ECO:0008006" key="4">
    <source>
        <dbReference type="Google" id="ProtNLM"/>
    </source>
</evidence>